<gene>
    <name evidence="2" type="ORF">CONLIGDRAFT_670855</name>
</gene>
<dbReference type="OrthoDB" id="4499271at2759"/>
<name>A0A1J7J7C4_9PEZI</name>
<dbReference type="Proteomes" id="UP000182658">
    <property type="component" value="Unassembled WGS sequence"/>
</dbReference>
<reference evidence="2 3" key="1">
    <citation type="submission" date="2016-10" db="EMBL/GenBank/DDBJ databases">
        <title>Draft genome sequence of Coniochaeta ligniaria NRRL30616, a lignocellulolytic fungus for bioabatement of inhibitors in plant biomass hydrolysates.</title>
        <authorList>
            <consortium name="DOE Joint Genome Institute"/>
            <person name="Jimenez D.J."/>
            <person name="Hector R.E."/>
            <person name="Riley R."/>
            <person name="Sun H."/>
            <person name="Grigoriev I.V."/>
            <person name="Van Elsas J.D."/>
            <person name="Nichols N.N."/>
        </authorList>
    </citation>
    <scope>NUCLEOTIDE SEQUENCE [LARGE SCALE GENOMIC DNA]</scope>
    <source>
        <strain evidence="2 3">NRRL 30616</strain>
    </source>
</reference>
<evidence type="ECO:0000313" key="2">
    <source>
        <dbReference type="EMBL" id="OIW29177.1"/>
    </source>
</evidence>
<dbReference type="EMBL" id="KV875098">
    <property type="protein sequence ID" value="OIW29177.1"/>
    <property type="molecule type" value="Genomic_DNA"/>
</dbReference>
<organism evidence="2 3">
    <name type="scientific">Coniochaeta ligniaria NRRL 30616</name>
    <dbReference type="NCBI Taxonomy" id="1408157"/>
    <lineage>
        <taxon>Eukaryota</taxon>
        <taxon>Fungi</taxon>
        <taxon>Dikarya</taxon>
        <taxon>Ascomycota</taxon>
        <taxon>Pezizomycotina</taxon>
        <taxon>Sordariomycetes</taxon>
        <taxon>Sordariomycetidae</taxon>
        <taxon>Coniochaetales</taxon>
        <taxon>Coniochaetaceae</taxon>
        <taxon>Coniochaeta</taxon>
    </lineage>
</organism>
<evidence type="ECO:0000313" key="3">
    <source>
        <dbReference type="Proteomes" id="UP000182658"/>
    </source>
</evidence>
<protein>
    <recommendedName>
        <fullName evidence="4">Thioredoxin reductase</fullName>
    </recommendedName>
</protein>
<feature type="region of interest" description="Disordered" evidence="1">
    <location>
        <begin position="241"/>
        <end position="263"/>
    </location>
</feature>
<evidence type="ECO:0000256" key="1">
    <source>
        <dbReference type="SAM" id="MobiDB-lite"/>
    </source>
</evidence>
<dbReference type="AlphaFoldDB" id="A0A1J7J7C4"/>
<accession>A0A1J7J7C4</accession>
<keyword evidence="3" id="KW-1185">Reference proteome</keyword>
<evidence type="ECO:0008006" key="4">
    <source>
        <dbReference type="Google" id="ProtNLM"/>
    </source>
</evidence>
<proteinExistence type="predicted"/>
<sequence length="263" mass="28708">MPDFSEVFVASTARALNSAGVPCVLWGHCLLNVHGVPSIIGSIDFVIPDHLLAAGAAVLARQPHLALCPDDQLCLTSSTERYTPGPAFHAHMEDSEMPVTLYLQSETLWFLPPLDRTLCQKPARLPRYFIMASDRTVLQPWRPGRGSGVFKYASDPVIVPTAPVLLEAFLRLYARDEGKRVGGFGMAMIAYMEEYVDDDGNLDASQLPEPLRTFYRDLREGRKPVRQWTTELKAALGVGESGDAIAPSKGRGSATKPAEKAAA</sequence>
<dbReference type="InParanoid" id="A0A1J7J7C4"/>